<keyword evidence="4 9" id="KW-0436">Ligase</keyword>
<organism evidence="9 10">
    <name type="scientific">Candidatus Egerieisoma faecipullorum</name>
    <dbReference type="NCBI Taxonomy" id="2840963"/>
    <lineage>
        <taxon>Bacteria</taxon>
        <taxon>Bacillati</taxon>
        <taxon>Bacillota</taxon>
        <taxon>Clostridia</taxon>
        <taxon>Eubacteriales</taxon>
        <taxon>Clostridiaceae</taxon>
        <taxon>Clostridiaceae incertae sedis</taxon>
        <taxon>Candidatus Egerieisoma</taxon>
    </lineage>
</organism>
<evidence type="ECO:0000256" key="1">
    <source>
        <dbReference type="ARBA" id="ARBA00005085"/>
    </source>
</evidence>
<dbReference type="GO" id="GO:0017118">
    <property type="term" value="F:lipoyltransferase activity"/>
    <property type="evidence" value="ECO:0007669"/>
    <property type="project" value="TreeGrafter"/>
</dbReference>
<evidence type="ECO:0000259" key="8">
    <source>
        <dbReference type="PROSITE" id="PS51733"/>
    </source>
</evidence>
<comment type="catalytic activity">
    <reaction evidence="7">
        <text>L-lysyl-[lipoyl-carrier protein] + (R)-lipoate + ATP = N(6)-[(R)-lipoyl]-L-lysyl-[lipoyl-carrier protein] + AMP + diphosphate + H(+)</text>
        <dbReference type="Rhea" id="RHEA:49288"/>
        <dbReference type="Rhea" id="RHEA-COMP:10500"/>
        <dbReference type="Rhea" id="RHEA-COMP:10502"/>
        <dbReference type="ChEBI" id="CHEBI:15378"/>
        <dbReference type="ChEBI" id="CHEBI:29969"/>
        <dbReference type="ChEBI" id="CHEBI:30616"/>
        <dbReference type="ChEBI" id="CHEBI:33019"/>
        <dbReference type="ChEBI" id="CHEBI:83088"/>
        <dbReference type="ChEBI" id="CHEBI:83099"/>
        <dbReference type="ChEBI" id="CHEBI:456215"/>
        <dbReference type="EC" id="6.3.1.20"/>
    </reaction>
</comment>
<protein>
    <recommendedName>
        <fullName evidence="3">lipoate--protein ligase</fullName>
        <ecNumber evidence="3">6.3.1.20</ecNumber>
    </recommendedName>
</protein>
<reference evidence="9" key="2">
    <citation type="journal article" date="2021" name="PeerJ">
        <title>Extensive microbial diversity within the chicken gut microbiome revealed by metagenomics and culture.</title>
        <authorList>
            <person name="Gilroy R."/>
            <person name="Ravi A."/>
            <person name="Getino M."/>
            <person name="Pursley I."/>
            <person name="Horton D.L."/>
            <person name="Alikhan N.F."/>
            <person name="Baker D."/>
            <person name="Gharbi K."/>
            <person name="Hall N."/>
            <person name="Watson M."/>
            <person name="Adriaenssens E.M."/>
            <person name="Foster-Nyarko E."/>
            <person name="Jarju S."/>
            <person name="Secka A."/>
            <person name="Antonio M."/>
            <person name="Oren A."/>
            <person name="Chaudhuri R.R."/>
            <person name="La Ragione R."/>
            <person name="Hildebrand F."/>
            <person name="Pallen M.J."/>
        </authorList>
    </citation>
    <scope>NUCLEOTIDE SEQUENCE</scope>
    <source>
        <strain evidence="9">CHK195-4489</strain>
    </source>
</reference>
<comment type="caution">
    <text evidence="9">The sequence shown here is derived from an EMBL/GenBank/DDBJ whole genome shotgun (WGS) entry which is preliminary data.</text>
</comment>
<dbReference type="InterPro" id="IPR019491">
    <property type="entry name" value="Lipoate_protein_ligase_C"/>
</dbReference>
<dbReference type="GO" id="GO:0005524">
    <property type="term" value="F:ATP binding"/>
    <property type="evidence" value="ECO:0007669"/>
    <property type="project" value="UniProtKB-KW"/>
</dbReference>
<feature type="domain" description="BPL/LPL catalytic" evidence="8">
    <location>
        <begin position="29"/>
        <end position="213"/>
    </location>
</feature>
<evidence type="ECO:0000256" key="5">
    <source>
        <dbReference type="ARBA" id="ARBA00022741"/>
    </source>
</evidence>
<dbReference type="SUPFAM" id="SSF82649">
    <property type="entry name" value="SufE/NifU"/>
    <property type="match status" value="1"/>
</dbReference>
<accession>A0A9D1I6X0</accession>
<sequence length="339" mass="37461">MKSLRLVLSKSYDPWFNLALEELLYDTIPENTVILYLWQNQNTVVIGKSQNAWKECRVSELEADGGKLARRPSGGGAVFHDLGNLCYTFLASSGLYDLEKQLSVILAAVGEQGIEARFTGRNDITTCDGRKFSGNAFRFSSGKGLMHGTLLLDTDPEKIARYLQVSKAKMQAKGIDSVRARVINLIERNPAITPESMNASLKKAFRAQYGSWDAEEVFSDAEISGRLKELYEKQSSWEWRLGETPEFDMSFETRFSWGGFEVSLSAQKGVIQGIELYTDAMDAELAGLLKDSLRGCRLSFDEISDKIKASVALLAAGGSMLADPAQVSGDLCGWFAEIL</sequence>
<dbReference type="InterPro" id="IPR004143">
    <property type="entry name" value="BPL_LPL_catalytic"/>
</dbReference>
<dbReference type="InterPro" id="IPR004562">
    <property type="entry name" value="LipoylTrfase_LipoateP_Ligase"/>
</dbReference>
<dbReference type="PANTHER" id="PTHR12561">
    <property type="entry name" value="LIPOATE-PROTEIN LIGASE"/>
    <property type="match status" value="1"/>
</dbReference>
<evidence type="ECO:0000256" key="4">
    <source>
        <dbReference type="ARBA" id="ARBA00022598"/>
    </source>
</evidence>
<dbReference type="PANTHER" id="PTHR12561:SF3">
    <property type="entry name" value="LIPOYLTRANSFERASE 1, MITOCHONDRIAL"/>
    <property type="match status" value="1"/>
</dbReference>
<evidence type="ECO:0000313" key="10">
    <source>
        <dbReference type="Proteomes" id="UP000824089"/>
    </source>
</evidence>
<comment type="pathway">
    <text evidence="2">Protein modification; protein lipoylation via exogenous pathway; protein N(6)-(lipoyl)lysine from lipoate: step 1/2.</text>
</comment>
<dbReference type="SUPFAM" id="SSF55681">
    <property type="entry name" value="Class II aaRS and biotin synthetases"/>
    <property type="match status" value="1"/>
</dbReference>
<comment type="pathway">
    <text evidence="1">Protein modification; protein lipoylation via exogenous pathway; protein N(6)-(lipoyl)lysine from lipoate: step 2/2.</text>
</comment>
<dbReference type="Gene3D" id="3.30.390.50">
    <property type="entry name" value="CO dehydrogenase flavoprotein, C-terminal domain"/>
    <property type="match status" value="1"/>
</dbReference>
<evidence type="ECO:0000256" key="2">
    <source>
        <dbReference type="ARBA" id="ARBA00005124"/>
    </source>
</evidence>
<dbReference type="Proteomes" id="UP000824089">
    <property type="component" value="Unassembled WGS sequence"/>
</dbReference>
<evidence type="ECO:0000313" key="9">
    <source>
        <dbReference type="EMBL" id="HIU29261.1"/>
    </source>
</evidence>
<name>A0A9D1I6X0_9CLOT</name>
<evidence type="ECO:0000256" key="6">
    <source>
        <dbReference type="ARBA" id="ARBA00022840"/>
    </source>
</evidence>
<dbReference type="GO" id="GO:0009249">
    <property type="term" value="P:protein lipoylation"/>
    <property type="evidence" value="ECO:0007669"/>
    <property type="project" value="InterPro"/>
</dbReference>
<evidence type="ECO:0000256" key="7">
    <source>
        <dbReference type="ARBA" id="ARBA00048037"/>
    </source>
</evidence>
<evidence type="ECO:0000256" key="3">
    <source>
        <dbReference type="ARBA" id="ARBA00012367"/>
    </source>
</evidence>
<dbReference type="PROSITE" id="PS51733">
    <property type="entry name" value="BPL_LPL_CATALYTIC"/>
    <property type="match status" value="1"/>
</dbReference>
<dbReference type="GO" id="GO:0016979">
    <property type="term" value="F:lipoate-protein ligase activity"/>
    <property type="evidence" value="ECO:0007669"/>
    <property type="project" value="UniProtKB-EC"/>
</dbReference>
<proteinExistence type="predicted"/>
<gene>
    <name evidence="9" type="ORF">IAD50_03070</name>
</gene>
<dbReference type="NCBIfam" id="TIGR00545">
    <property type="entry name" value="lipoyltrans"/>
    <property type="match status" value="1"/>
</dbReference>
<dbReference type="InterPro" id="IPR045864">
    <property type="entry name" value="aa-tRNA-synth_II/BPL/LPL"/>
</dbReference>
<dbReference type="AlphaFoldDB" id="A0A9D1I6X0"/>
<reference evidence="9" key="1">
    <citation type="submission" date="2020-10" db="EMBL/GenBank/DDBJ databases">
        <authorList>
            <person name="Gilroy R."/>
        </authorList>
    </citation>
    <scope>NUCLEOTIDE SEQUENCE</scope>
    <source>
        <strain evidence="9">CHK195-4489</strain>
    </source>
</reference>
<dbReference type="CDD" id="cd16443">
    <property type="entry name" value="LplA"/>
    <property type="match status" value="1"/>
</dbReference>
<dbReference type="GO" id="GO:0005737">
    <property type="term" value="C:cytoplasm"/>
    <property type="evidence" value="ECO:0007669"/>
    <property type="project" value="TreeGrafter"/>
</dbReference>
<keyword evidence="5" id="KW-0547">Nucleotide-binding</keyword>
<dbReference type="EMBL" id="DVMM01000062">
    <property type="protein sequence ID" value="HIU29261.1"/>
    <property type="molecule type" value="Genomic_DNA"/>
</dbReference>
<dbReference type="Pfam" id="PF21948">
    <property type="entry name" value="LplA-B_cat"/>
    <property type="match status" value="1"/>
</dbReference>
<dbReference type="Pfam" id="PF10437">
    <property type="entry name" value="Lip_prot_lig_C"/>
    <property type="match status" value="1"/>
</dbReference>
<dbReference type="EC" id="6.3.1.20" evidence="3"/>
<keyword evidence="6" id="KW-0067">ATP-binding</keyword>
<dbReference type="Gene3D" id="3.30.930.10">
    <property type="entry name" value="Bira Bifunctional Protein, Domain 2"/>
    <property type="match status" value="1"/>
</dbReference>